<dbReference type="Proteomes" id="UP001501844">
    <property type="component" value="Unassembled WGS sequence"/>
</dbReference>
<gene>
    <name evidence="2" type="ORF">GCM10023183_13700</name>
</gene>
<evidence type="ECO:0000259" key="1">
    <source>
        <dbReference type="PROSITE" id="PS51186"/>
    </source>
</evidence>
<keyword evidence="3" id="KW-1185">Reference proteome</keyword>
<dbReference type="PROSITE" id="PS51186">
    <property type="entry name" value="GNAT"/>
    <property type="match status" value="1"/>
</dbReference>
<reference evidence="3" key="1">
    <citation type="journal article" date="2019" name="Int. J. Syst. Evol. Microbiol.">
        <title>The Global Catalogue of Microorganisms (GCM) 10K type strain sequencing project: providing services to taxonomists for standard genome sequencing and annotation.</title>
        <authorList>
            <consortium name="The Broad Institute Genomics Platform"/>
            <consortium name="The Broad Institute Genome Sequencing Center for Infectious Disease"/>
            <person name="Wu L."/>
            <person name="Ma J."/>
        </authorList>
    </citation>
    <scope>NUCLEOTIDE SEQUENCE [LARGE SCALE GENOMIC DNA]</scope>
    <source>
        <strain evidence="3">JCM 17917</strain>
    </source>
</reference>
<sequence>MELLTFKATHTRPNAMTILETNRLTLHHLSLDDAPFMVELLNDPAWLQYIGDRNVKTLDQARFYLENGPLKSYRDLGFGPYLVRLKENNMPIGTCGLLKRDVLPAPDIGYAFMPDHRGKGYALEAAQGTLLYGRETLGMHTVYAYTTPNNEKSGKLLEKLGFTFERIFHWPETAEALKLYKSTTSA</sequence>
<evidence type="ECO:0000313" key="3">
    <source>
        <dbReference type="Proteomes" id="UP001501844"/>
    </source>
</evidence>
<dbReference type="PANTHER" id="PTHR43792">
    <property type="entry name" value="GNAT FAMILY, PUTATIVE (AFU_ORTHOLOGUE AFUA_3G00765)-RELATED-RELATED"/>
    <property type="match status" value="1"/>
</dbReference>
<dbReference type="InterPro" id="IPR000182">
    <property type="entry name" value="GNAT_dom"/>
</dbReference>
<proteinExistence type="predicted"/>
<dbReference type="InterPro" id="IPR016181">
    <property type="entry name" value="Acyl_CoA_acyltransferase"/>
</dbReference>
<organism evidence="2 3">
    <name type="scientific">Nibribacter koreensis</name>
    <dbReference type="NCBI Taxonomy" id="1084519"/>
    <lineage>
        <taxon>Bacteria</taxon>
        <taxon>Pseudomonadati</taxon>
        <taxon>Bacteroidota</taxon>
        <taxon>Cytophagia</taxon>
        <taxon>Cytophagales</taxon>
        <taxon>Hymenobacteraceae</taxon>
        <taxon>Nibribacter</taxon>
    </lineage>
</organism>
<dbReference type="EMBL" id="BAABGX010000001">
    <property type="protein sequence ID" value="GAA4302101.1"/>
    <property type="molecule type" value="Genomic_DNA"/>
</dbReference>
<comment type="caution">
    <text evidence="2">The sequence shown here is derived from an EMBL/GenBank/DDBJ whole genome shotgun (WGS) entry which is preliminary data.</text>
</comment>
<evidence type="ECO:0000313" key="2">
    <source>
        <dbReference type="EMBL" id="GAA4302101.1"/>
    </source>
</evidence>
<name>A0ABP8FER7_9BACT</name>
<protein>
    <submittedName>
        <fullName evidence="2">GNAT family N-acetyltransferase</fullName>
    </submittedName>
</protein>
<dbReference type="InterPro" id="IPR051531">
    <property type="entry name" value="N-acetyltransferase"/>
</dbReference>
<accession>A0ABP8FER7</accession>
<dbReference type="PANTHER" id="PTHR43792:SF1">
    <property type="entry name" value="N-ACETYLTRANSFERASE DOMAIN-CONTAINING PROTEIN"/>
    <property type="match status" value="1"/>
</dbReference>
<dbReference type="Gene3D" id="3.40.630.30">
    <property type="match status" value="1"/>
</dbReference>
<feature type="domain" description="N-acetyltransferase" evidence="1">
    <location>
        <begin position="24"/>
        <end position="184"/>
    </location>
</feature>
<dbReference type="SUPFAM" id="SSF55729">
    <property type="entry name" value="Acyl-CoA N-acyltransferases (Nat)"/>
    <property type="match status" value="1"/>
</dbReference>
<dbReference type="Pfam" id="PF13302">
    <property type="entry name" value="Acetyltransf_3"/>
    <property type="match status" value="1"/>
</dbReference>